<name>A0A8S3TSX4_MYTED</name>
<keyword evidence="5" id="KW-1185">Reference proteome</keyword>
<keyword evidence="2" id="KW-0963">Cytoplasm</keyword>
<dbReference type="GO" id="GO:0005634">
    <property type="term" value="C:nucleus"/>
    <property type="evidence" value="ECO:0007669"/>
    <property type="project" value="TreeGrafter"/>
</dbReference>
<dbReference type="InterPro" id="IPR016024">
    <property type="entry name" value="ARM-type_fold"/>
</dbReference>
<dbReference type="InterPro" id="IPR011989">
    <property type="entry name" value="ARM-like"/>
</dbReference>
<gene>
    <name evidence="4" type="ORF">MEDL_49453</name>
</gene>
<dbReference type="EMBL" id="CAJPWZ010002371">
    <property type="protein sequence ID" value="CAG2236931.1"/>
    <property type="molecule type" value="Genomic_DNA"/>
</dbReference>
<dbReference type="Gene3D" id="1.25.10.10">
    <property type="entry name" value="Leucine-rich Repeat Variant"/>
    <property type="match status" value="1"/>
</dbReference>
<dbReference type="OrthoDB" id="10057956at2759"/>
<dbReference type="GO" id="GO:0005737">
    <property type="term" value="C:cytoplasm"/>
    <property type="evidence" value="ECO:0007669"/>
    <property type="project" value="UniProtKB-SubCell"/>
</dbReference>
<dbReference type="InterPro" id="IPR038904">
    <property type="entry name" value="BRAT1"/>
</dbReference>
<comment type="similarity">
    <text evidence="3">Belongs to the BRAT1 family.</text>
</comment>
<dbReference type="Proteomes" id="UP000683360">
    <property type="component" value="Unassembled WGS sequence"/>
</dbReference>
<dbReference type="SUPFAM" id="SSF48371">
    <property type="entry name" value="ARM repeat"/>
    <property type="match status" value="1"/>
</dbReference>
<evidence type="ECO:0000313" key="4">
    <source>
        <dbReference type="EMBL" id="CAG2236931.1"/>
    </source>
</evidence>
<comment type="caution">
    <text evidence="4">The sequence shown here is derived from an EMBL/GenBank/DDBJ whole genome shotgun (WGS) entry which is preliminary data.</text>
</comment>
<dbReference type="GO" id="GO:0006974">
    <property type="term" value="P:DNA damage response"/>
    <property type="evidence" value="ECO:0007669"/>
    <property type="project" value="InterPro"/>
</dbReference>
<evidence type="ECO:0000313" key="5">
    <source>
        <dbReference type="Proteomes" id="UP000683360"/>
    </source>
</evidence>
<dbReference type="AlphaFoldDB" id="A0A8S3TSX4"/>
<accession>A0A8S3TSX4</accession>
<sequence length="803" mass="91662">MDDHVKEKVKLVLEVLLNSSTQIKDDTCLNKLIDLLRTKLDHVKDVEDCSIQNFLKLIPERTTSTAVFVFGIHVAGILGSQTKLNALYESHVINVLQTALSHDLVAAPAVGEAFYKVLKTLPLYMIQSLKDLMSVTVEIFQQKNSLFLTKSAVQFVVFYFSKHSDDLGEHLTEFLEIIYCEICRKADNDQQDSSEFSSICFDIMKEVITLEHWRTWMLKRFPDLTEKLFKILMSSNGSIFDGCLQCLLVAAQRFEGQALREFGIQMMNSIDILIENDITMGQEACSRMVNFGIWSEHLEWLKTVVSLPLHLLVPLDEEPEKIRQTTQTIIKQLTSRPRAIKIFCGTLEKVATLKLEDQHIKDMVIICFEMTVEDNRPSQLSDIQGYIYGSSKIQQKCLQMFDKDVWLPYSGRILSAVIKTCENSTVDNVTYSKCLDVIHHFLPSILNQRNHSIDQLPKLVFALQKHLCGISWESREATLSFIQKVLGSYKDDTDVISWYKENKLDNSVWQCLSDSEGYVRSTAVDCLADIILHQELQDHLLKVLDIDFDTVTSRIENLCSTDTEAFVRRSAVDCITKLWGDNSVLSSNSRLSLLKLMSNVMTKDFDWEVKLKVLDFWNQYINKELFECDNPQVTLPSYTVENNSSSISSDSGLKKNGTKSKIECLVTSGCVGSLFSLADDFDRSVIQKALNTTKDLKHFIEQNNLLTDMVFDKDSGEENCSNCKKQKFDLTLNQDISFEQGNKDEKDLLDWLLSVDIDQKLATFSQTCDEYDKNPISLLDDILLYAGSHDHEDEDDNTVIDCY</sequence>
<comment type="subcellular location">
    <subcellularLocation>
        <location evidence="1">Cytoplasm</location>
    </subcellularLocation>
</comment>
<reference evidence="4" key="1">
    <citation type="submission" date="2021-03" db="EMBL/GenBank/DDBJ databases">
        <authorList>
            <person name="Bekaert M."/>
        </authorList>
    </citation>
    <scope>NUCLEOTIDE SEQUENCE</scope>
</reference>
<organism evidence="4 5">
    <name type="scientific">Mytilus edulis</name>
    <name type="common">Blue mussel</name>
    <dbReference type="NCBI Taxonomy" id="6550"/>
    <lineage>
        <taxon>Eukaryota</taxon>
        <taxon>Metazoa</taxon>
        <taxon>Spiralia</taxon>
        <taxon>Lophotrochozoa</taxon>
        <taxon>Mollusca</taxon>
        <taxon>Bivalvia</taxon>
        <taxon>Autobranchia</taxon>
        <taxon>Pteriomorphia</taxon>
        <taxon>Mytilida</taxon>
        <taxon>Mytiloidea</taxon>
        <taxon>Mytilidae</taxon>
        <taxon>Mytilinae</taxon>
        <taxon>Mytilus</taxon>
    </lineage>
</organism>
<evidence type="ECO:0000256" key="2">
    <source>
        <dbReference type="ARBA" id="ARBA00022490"/>
    </source>
</evidence>
<evidence type="ECO:0000256" key="1">
    <source>
        <dbReference type="ARBA" id="ARBA00004496"/>
    </source>
</evidence>
<evidence type="ECO:0000256" key="3">
    <source>
        <dbReference type="ARBA" id="ARBA00061308"/>
    </source>
</evidence>
<dbReference type="GO" id="GO:0008283">
    <property type="term" value="P:cell population proliferation"/>
    <property type="evidence" value="ECO:0007669"/>
    <property type="project" value="InterPro"/>
</dbReference>
<proteinExistence type="inferred from homology"/>
<dbReference type="PANTHER" id="PTHR21331">
    <property type="entry name" value="BRCA1-ASSOCIATED ATM ACTIVATOR 1"/>
    <property type="match status" value="1"/>
</dbReference>
<dbReference type="PANTHER" id="PTHR21331:SF2">
    <property type="entry name" value="BRCA1-ASSOCIATED ATM ACTIVATOR 1"/>
    <property type="match status" value="1"/>
</dbReference>
<protein>
    <submittedName>
        <fullName evidence="4">BRAT1</fullName>
    </submittedName>
</protein>